<dbReference type="OrthoDB" id="1952449at2"/>
<name>R4K7T4_CLOPA</name>
<dbReference type="Proteomes" id="UP000013523">
    <property type="component" value="Chromosome"/>
</dbReference>
<dbReference type="eggNOG" id="ENOG5032S5I">
    <property type="taxonomic scope" value="Bacteria"/>
</dbReference>
<dbReference type="RefSeq" id="WP_015614878.1">
    <property type="nucleotide sequence ID" value="NC_021182.1"/>
</dbReference>
<keyword evidence="2" id="KW-1133">Transmembrane helix</keyword>
<dbReference type="PATRIC" id="fig|86416.3.peg.1608"/>
<sequence>MGKPSIFSNRYRKEMRKRRNKTITIIIVIAIVVILGIILINGSLNNWTKNNFNTKKVSQGNNDPKQNTVSKKDTAAADEKAKAKEEPQKPVDKTFTVTMPDGKALNIIYDDSSSARKITNIQNQDSDIDFNINPSGTSAVAYEKSKQNVLLVNADGTSSDITNTSYTSSNGTVFSKDSILAQNNNYIWQQSPKFIDDNNIAYISQLPWFDNRPSKFIWKYNIKDKTNINTNITGTNIQINNINNKGLEIVIDNVTQYLKGDGSIAN</sequence>
<dbReference type="EMBL" id="CP003261">
    <property type="protein sequence ID" value="AGK96559.1"/>
    <property type="molecule type" value="Genomic_DNA"/>
</dbReference>
<evidence type="ECO:0000256" key="1">
    <source>
        <dbReference type="SAM" id="MobiDB-lite"/>
    </source>
</evidence>
<keyword evidence="2" id="KW-0472">Membrane</keyword>
<dbReference type="AlphaFoldDB" id="R4K7T4"/>
<protein>
    <submittedName>
        <fullName evidence="3">Uncharacterized protein</fullName>
    </submittedName>
</protein>
<feature type="compositionally biased region" description="Polar residues" evidence="1">
    <location>
        <begin position="57"/>
        <end position="69"/>
    </location>
</feature>
<feature type="transmembrane region" description="Helical" evidence="2">
    <location>
        <begin position="21"/>
        <end position="40"/>
    </location>
</feature>
<organism evidence="3 4">
    <name type="scientific">Clostridium pasteurianum BC1</name>
    <dbReference type="NCBI Taxonomy" id="86416"/>
    <lineage>
        <taxon>Bacteria</taxon>
        <taxon>Bacillati</taxon>
        <taxon>Bacillota</taxon>
        <taxon>Clostridia</taxon>
        <taxon>Eubacteriales</taxon>
        <taxon>Clostridiaceae</taxon>
        <taxon>Clostridium</taxon>
    </lineage>
</organism>
<dbReference type="KEGG" id="cpas:Clopa_1633"/>
<dbReference type="HOGENOM" id="CLU_1048478_0_0_9"/>
<accession>R4K7T4</accession>
<feature type="region of interest" description="Disordered" evidence="1">
    <location>
        <begin position="54"/>
        <end position="96"/>
    </location>
</feature>
<gene>
    <name evidence="3" type="ORF">Clopa_1633</name>
</gene>
<keyword evidence="4" id="KW-1185">Reference proteome</keyword>
<evidence type="ECO:0000256" key="2">
    <source>
        <dbReference type="SAM" id="Phobius"/>
    </source>
</evidence>
<keyword evidence="2" id="KW-0812">Transmembrane</keyword>
<feature type="compositionally biased region" description="Basic and acidic residues" evidence="1">
    <location>
        <begin position="70"/>
        <end position="92"/>
    </location>
</feature>
<reference evidence="3 4" key="1">
    <citation type="submission" date="2012-01" db="EMBL/GenBank/DDBJ databases">
        <title>Complete sequence of chromosome of Clostridium pasteurianum BC1.</title>
        <authorList>
            <consortium name="US DOE Joint Genome Institute"/>
            <person name="Lucas S."/>
            <person name="Han J."/>
            <person name="Lapidus A."/>
            <person name="Cheng J.-F."/>
            <person name="Goodwin L."/>
            <person name="Pitluck S."/>
            <person name="Peters L."/>
            <person name="Mikhailova N."/>
            <person name="Teshima H."/>
            <person name="Detter J.C."/>
            <person name="Han C."/>
            <person name="Tapia R."/>
            <person name="Land M."/>
            <person name="Hauser L."/>
            <person name="Kyrpides N."/>
            <person name="Ivanova N."/>
            <person name="Pagani I."/>
            <person name="Dunn J."/>
            <person name="Taghavi S."/>
            <person name="Francis A."/>
            <person name="van der Lelie D."/>
            <person name="Woyke T."/>
        </authorList>
    </citation>
    <scope>NUCLEOTIDE SEQUENCE [LARGE SCALE GENOMIC DNA]</scope>
    <source>
        <strain evidence="3 4">BC1</strain>
    </source>
</reference>
<evidence type="ECO:0000313" key="3">
    <source>
        <dbReference type="EMBL" id="AGK96559.1"/>
    </source>
</evidence>
<proteinExistence type="predicted"/>
<dbReference type="STRING" id="86416.Clopa_1633"/>
<evidence type="ECO:0000313" key="4">
    <source>
        <dbReference type="Proteomes" id="UP000013523"/>
    </source>
</evidence>